<accession>A0A9N9C001</accession>
<keyword evidence="3" id="KW-1185">Reference proteome</keyword>
<feature type="region of interest" description="Disordered" evidence="1">
    <location>
        <begin position="1"/>
        <end position="28"/>
    </location>
</feature>
<dbReference type="Proteomes" id="UP000789396">
    <property type="component" value="Unassembled WGS sequence"/>
</dbReference>
<evidence type="ECO:0000313" key="3">
    <source>
        <dbReference type="Proteomes" id="UP000789396"/>
    </source>
</evidence>
<evidence type="ECO:0000313" key="2">
    <source>
        <dbReference type="EMBL" id="CAG8585852.1"/>
    </source>
</evidence>
<sequence length="58" mass="6438">SGKGSVSIQNQNFADSNKPKNKKQKTQLQQLLAEEKRMKDETKGSISGLNLEDFLSSL</sequence>
<evidence type="ECO:0000256" key="1">
    <source>
        <dbReference type="SAM" id="MobiDB-lite"/>
    </source>
</evidence>
<feature type="non-terminal residue" evidence="2">
    <location>
        <position position="1"/>
    </location>
</feature>
<organism evidence="2 3">
    <name type="scientific">Racocetra fulgida</name>
    <dbReference type="NCBI Taxonomy" id="60492"/>
    <lineage>
        <taxon>Eukaryota</taxon>
        <taxon>Fungi</taxon>
        <taxon>Fungi incertae sedis</taxon>
        <taxon>Mucoromycota</taxon>
        <taxon>Glomeromycotina</taxon>
        <taxon>Glomeromycetes</taxon>
        <taxon>Diversisporales</taxon>
        <taxon>Gigasporaceae</taxon>
        <taxon>Racocetra</taxon>
    </lineage>
</organism>
<gene>
    <name evidence="2" type="ORF">RFULGI_LOCUS6038</name>
</gene>
<name>A0A9N9C001_9GLOM</name>
<comment type="caution">
    <text evidence="2">The sequence shown here is derived from an EMBL/GenBank/DDBJ whole genome shotgun (WGS) entry which is preliminary data.</text>
</comment>
<reference evidence="2" key="1">
    <citation type="submission" date="2021-06" db="EMBL/GenBank/DDBJ databases">
        <authorList>
            <person name="Kallberg Y."/>
            <person name="Tangrot J."/>
            <person name="Rosling A."/>
        </authorList>
    </citation>
    <scope>NUCLEOTIDE SEQUENCE</scope>
    <source>
        <strain evidence="2">IN212</strain>
    </source>
</reference>
<dbReference type="EMBL" id="CAJVPZ010007400">
    <property type="protein sequence ID" value="CAG8585852.1"/>
    <property type="molecule type" value="Genomic_DNA"/>
</dbReference>
<proteinExistence type="predicted"/>
<feature type="compositionally biased region" description="Polar residues" evidence="1">
    <location>
        <begin position="1"/>
        <end position="15"/>
    </location>
</feature>
<dbReference type="AlphaFoldDB" id="A0A9N9C001"/>
<protein>
    <submittedName>
        <fullName evidence="2">7052_t:CDS:1</fullName>
    </submittedName>
</protein>